<protein>
    <submittedName>
        <fullName evidence="1">Uncharacterized protein</fullName>
    </submittedName>
</protein>
<organism evidence="1 2">
    <name type="scientific">Vibrio vulnificus (strain YJ016)</name>
    <dbReference type="NCBI Taxonomy" id="196600"/>
    <lineage>
        <taxon>Bacteria</taxon>
        <taxon>Pseudomonadati</taxon>
        <taxon>Pseudomonadota</taxon>
        <taxon>Gammaproteobacteria</taxon>
        <taxon>Vibrionales</taxon>
        <taxon>Vibrionaceae</taxon>
        <taxon>Vibrio</taxon>
    </lineage>
</organism>
<evidence type="ECO:0000313" key="2">
    <source>
        <dbReference type="Proteomes" id="UP000002675"/>
    </source>
</evidence>
<dbReference type="Proteomes" id="UP000002675">
    <property type="component" value="Chromosome I"/>
</dbReference>
<proteinExistence type="predicted"/>
<reference evidence="1 2" key="1">
    <citation type="journal article" date="2003" name="Genome Res.">
        <title>Comparative genome analysis of Vibrio vulnificus, a marine pathogen.</title>
        <authorList>
            <person name="Chen C.Y."/>
            <person name="Wu K.M."/>
            <person name="Chang Y.C."/>
            <person name="Chang C.H."/>
            <person name="Tsai H.C."/>
            <person name="Liao T.L."/>
            <person name="Liu Y.M."/>
            <person name="Chen H.J."/>
            <person name="Shen A.B."/>
            <person name="Li J.C."/>
            <person name="Su T.L."/>
            <person name="Shao C.P."/>
            <person name="Lee C.T."/>
            <person name="Hor L.I."/>
            <person name="Tsai S.F."/>
        </authorList>
    </citation>
    <scope>NUCLEOTIDE SEQUENCE [LARGE SCALE GENOMIC DNA]</scope>
    <source>
        <strain evidence="1 2">YJ016</strain>
    </source>
</reference>
<dbReference type="EMBL" id="BA000037">
    <property type="protein sequence ID" value="BAC94765.1"/>
    <property type="molecule type" value="Genomic_DNA"/>
</dbReference>
<name>Q7MK09_VIBVY</name>
<sequence>MLEIGGHPSAQFIAILDILHRDRSNQGMADILHFIVTANQRGEIDKRQRHYQQQRDKHQCFYRHTASLNTAARESIQFQTLSPELKPLGFGRCTSSRVHSTEESLTRVMRVLPSIRSLLVAIAPVSFPRLRPRRAIVQSKGAIEALWWLHWLTPDCVTATVAKNVQGARSDQPLA</sequence>
<accession>Q7MK09</accession>
<dbReference type="AlphaFoldDB" id="Q7MK09"/>
<gene>
    <name evidence="1" type="ordered locus">VV2000</name>
</gene>
<dbReference type="HOGENOM" id="CLU_1531920_0_0_6"/>
<evidence type="ECO:0000313" key="1">
    <source>
        <dbReference type="EMBL" id="BAC94765.1"/>
    </source>
</evidence>
<dbReference type="KEGG" id="vvy:VV2000"/>